<accession>A0ABZ2KQK0</accession>
<proteinExistence type="predicted"/>
<sequence>MRPLGISAPKYFHLDGWNGWRLAYPEYPVPRDWGVVFGPDGLTLRAGELPNTELARPVHARARGLAFDAMGGAIAVRDDRRALCLAGARGTCEPGAPAVWGLPEFRKATLGQLAVDRRGRLFVALPRLGEIRVLRLSPAGEIGRIRTPKPTAIAVGRDDTLYVLDETDGPIHGDQRLARIVRIRKAGDAIAVSKSGIVAIVAAGKESVLIGPPNDLREFQLRRPALPAVAFALDADDVLYIGDARSGRVVKYQLRDGRLDAMAWSTEVRGWSALAWRGQTLHGLSNECRVEPIAFESNGFYVTSASVVLGPLDSGLPATEWHRITGLVDTPPTAGVTAEVLAADDCHAFVPEAQENDARWTRPRDLVLARKGRPAELVLEGARGRFAWVRLTLHGDGRTAPRLNWLRVEYPRDSYLRYLPAIYSEDPDGRDLTARFLSLFEAENVDIGANISLLRRLFEPYAGDPEFFPWLAERIDLFLEPSWLPEKRRDVLAKALPLFRKRGTRTAMQTFLEWYGGPNIRIVEAFRARSSFVIGASGTNAVLGCSTILPGACEPPRMQLGRGLALGAARVDGRPFPELDPIAESRGMLTIFVPPALAAHGEILERIERIARQEAPAGAEVRFVAVRPRFSLGQTGRLNLDAALGRNLPWTLPAEPAPDTAPAAPPVAMLLAREPASGAAIQLGTGLRLGMDSTL</sequence>
<dbReference type="SUPFAM" id="SSF101898">
    <property type="entry name" value="NHL repeat"/>
    <property type="match status" value="1"/>
</dbReference>
<dbReference type="InterPro" id="IPR006521">
    <property type="entry name" value="Tail_protein_I"/>
</dbReference>
<protein>
    <submittedName>
        <fullName evidence="1">Phage tail protein</fullName>
    </submittedName>
</protein>
<keyword evidence="2" id="KW-1185">Reference proteome</keyword>
<gene>
    <name evidence="1" type="ORF">LZC95_21175</name>
</gene>
<evidence type="ECO:0000313" key="1">
    <source>
        <dbReference type="EMBL" id="WXA99320.1"/>
    </source>
</evidence>
<reference evidence="1 2" key="1">
    <citation type="submission" date="2021-12" db="EMBL/GenBank/DDBJ databases">
        <title>Discovery of the Pendulisporaceae a myxobacterial family with distinct sporulation behavior and unique specialized metabolism.</title>
        <authorList>
            <person name="Garcia R."/>
            <person name="Popoff A."/>
            <person name="Bader C.D."/>
            <person name="Loehr J."/>
            <person name="Walesch S."/>
            <person name="Walt C."/>
            <person name="Boldt J."/>
            <person name="Bunk B."/>
            <person name="Haeckl F.J.F.P.J."/>
            <person name="Gunesch A.P."/>
            <person name="Birkelbach J."/>
            <person name="Nuebel U."/>
            <person name="Pietschmann T."/>
            <person name="Bach T."/>
            <person name="Mueller R."/>
        </authorList>
    </citation>
    <scope>NUCLEOTIDE SEQUENCE [LARGE SCALE GENOMIC DNA]</scope>
    <source>
        <strain evidence="1 2">MSr12523</strain>
    </source>
</reference>
<dbReference type="Proteomes" id="UP001379533">
    <property type="component" value="Chromosome"/>
</dbReference>
<organism evidence="1 2">
    <name type="scientific">Pendulispora brunnea</name>
    <dbReference type="NCBI Taxonomy" id="2905690"/>
    <lineage>
        <taxon>Bacteria</taxon>
        <taxon>Pseudomonadati</taxon>
        <taxon>Myxococcota</taxon>
        <taxon>Myxococcia</taxon>
        <taxon>Myxococcales</taxon>
        <taxon>Sorangiineae</taxon>
        <taxon>Pendulisporaceae</taxon>
        <taxon>Pendulispora</taxon>
    </lineage>
</organism>
<dbReference type="RefSeq" id="WP_394849954.1">
    <property type="nucleotide sequence ID" value="NZ_CP089982.1"/>
</dbReference>
<evidence type="ECO:0000313" key="2">
    <source>
        <dbReference type="Proteomes" id="UP001379533"/>
    </source>
</evidence>
<name>A0ABZ2KQK0_9BACT</name>
<dbReference type="NCBIfam" id="TIGR02242">
    <property type="entry name" value="tail_TIGR02242"/>
    <property type="match status" value="1"/>
</dbReference>
<dbReference type="Gene3D" id="2.120.10.30">
    <property type="entry name" value="TolB, C-terminal domain"/>
    <property type="match status" value="1"/>
</dbReference>
<dbReference type="InterPro" id="IPR011042">
    <property type="entry name" value="6-blade_b-propeller_TolB-like"/>
</dbReference>
<dbReference type="Pfam" id="PF09684">
    <property type="entry name" value="Tail_P2_I"/>
    <property type="match status" value="1"/>
</dbReference>
<dbReference type="EMBL" id="CP089982">
    <property type="protein sequence ID" value="WXA99320.1"/>
    <property type="molecule type" value="Genomic_DNA"/>
</dbReference>
<dbReference type="InterPro" id="IPR011748">
    <property type="entry name" value="Unchr_phage_tail-like"/>
</dbReference>